<evidence type="ECO:0008006" key="3">
    <source>
        <dbReference type="Google" id="ProtNLM"/>
    </source>
</evidence>
<reference evidence="2" key="1">
    <citation type="journal article" date="2019" name="Int. J. Syst. Evol. Microbiol.">
        <title>The Global Catalogue of Microorganisms (GCM) 10K type strain sequencing project: providing services to taxonomists for standard genome sequencing and annotation.</title>
        <authorList>
            <consortium name="The Broad Institute Genomics Platform"/>
            <consortium name="The Broad Institute Genome Sequencing Center for Infectious Disease"/>
            <person name="Wu L."/>
            <person name="Ma J."/>
        </authorList>
    </citation>
    <scope>NUCLEOTIDE SEQUENCE [LARGE SCALE GENOMIC DNA]</scope>
    <source>
        <strain evidence="2">JCM 14326</strain>
    </source>
</reference>
<accession>A0ABP4ZWI9</accession>
<evidence type="ECO:0000313" key="2">
    <source>
        <dbReference type="Proteomes" id="UP001501094"/>
    </source>
</evidence>
<organism evidence="1 2">
    <name type="scientific">Myceligenerans crystallogenes</name>
    <dbReference type="NCBI Taxonomy" id="316335"/>
    <lineage>
        <taxon>Bacteria</taxon>
        <taxon>Bacillati</taxon>
        <taxon>Actinomycetota</taxon>
        <taxon>Actinomycetes</taxon>
        <taxon>Micrococcales</taxon>
        <taxon>Promicromonosporaceae</taxon>
        <taxon>Myceligenerans</taxon>
    </lineage>
</organism>
<keyword evidence="2" id="KW-1185">Reference proteome</keyword>
<protein>
    <recommendedName>
        <fullName evidence="3">MftR C-terminal domain-containing protein</fullName>
    </recommendedName>
</protein>
<sequence>MEPGYLAHRELIELFHGELDSVLQGRKPRPRGGLDAATCAALAAIAAAWPSVPAHLVGAAEDAFAAQLGVAGLRPTSAA</sequence>
<name>A0ABP4ZWI9_9MICO</name>
<gene>
    <name evidence="1" type="ORF">GCM10009751_32200</name>
</gene>
<evidence type="ECO:0000313" key="1">
    <source>
        <dbReference type="EMBL" id="GAA1870673.1"/>
    </source>
</evidence>
<dbReference type="Proteomes" id="UP001501094">
    <property type="component" value="Unassembled WGS sequence"/>
</dbReference>
<comment type="caution">
    <text evidence="1">The sequence shown here is derived from an EMBL/GenBank/DDBJ whole genome shotgun (WGS) entry which is preliminary data.</text>
</comment>
<dbReference type="RefSeq" id="WP_344104857.1">
    <property type="nucleotide sequence ID" value="NZ_BAAANL010000007.1"/>
</dbReference>
<dbReference type="EMBL" id="BAAANL010000007">
    <property type="protein sequence ID" value="GAA1870673.1"/>
    <property type="molecule type" value="Genomic_DNA"/>
</dbReference>
<proteinExistence type="predicted"/>